<dbReference type="Proteomes" id="UP000290289">
    <property type="component" value="Chromosome 10"/>
</dbReference>
<proteinExistence type="predicted"/>
<protein>
    <submittedName>
        <fullName evidence="2">Uncharacterized protein</fullName>
    </submittedName>
</protein>
<comment type="caution">
    <text evidence="2">The sequence shown here is derived from an EMBL/GenBank/DDBJ whole genome shotgun (WGS) entry which is preliminary data.</text>
</comment>
<evidence type="ECO:0000256" key="1">
    <source>
        <dbReference type="SAM" id="MobiDB-lite"/>
    </source>
</evidence>
<feature type="region of interest" description="Disordered" evidence="1">
    <location>
        <begin position="55"/>
        <end position="74"/>
    </location>
</feature>
<dbReference type="AlphaFoldDB" id="A0A498IYM1"/>
<evidence type="ECO:0000313" key="3">
    <source>
        <dbReference type="Proteomes" id="UP000290289"/>
    </source>
</evidence>
<dbReference type="EMBL" id="RDQH01000336">
    <property type="protein sequence ID" value="RXH88320.1"/>
    <property type="molecule type" value="Genomic_DNA"/>
</dbReference>
<accession>A0A498IYM1</accession>
<name>A0A498IYM1_MALDO</name>
<sequence>MGLSIANHGKKEPITDFKKDKVFAPKVNKTRKKPAKKAFAIHTTPIKTSSVPVKISSKNKTKEMNKGEPSRTQGRYKNTLRDFLWYFGDISHRNRTKPDLAHP</sequence>
<keyword evidence="3" id="KW-1185">Reference proteome</keyword>
<gene>
    <name evidence="2" type="ORF">DVH24_042391</name>
</gene>
<feature type="compositionally biased region" description="Basic and acidic residues" evidence="1">
    <location>
        <begin position="60"/>
        <end position="69"/>
    </location>
</feature>
<reference evidence="2 3" key="1">
    <citation type="submission" date="2018-10" db="EMBL/GenBank/DDBJ databases">
        <title>A high-quality apple genome assembly.</title>
        <authorList>
            <person name="Hu J."/>
        </authorList>
    </citation>
    <scope>NUCLEOTIDE SEQUENCE [LARGE SCALE GENOMIC DNA]</scope>
    <source>
        <strain evidence="3">cv. HFTH1</strain>
        <tissue evidence="2">Young leaf</tissue>
    </source>
</reference>
<evidence type="ECO:0000313" key="2">
    <source>
        <dbReference type="EMBL" id="RXH88320.1"/>
    </source>
</evidence>
<organism evidence="2 3">
    <name type="scientific">Malus domestica</name>
    <name type="common">Apple</name>
    <name type="synonym">Pyrus malus</name>
    <dbReference type="NCBI Taxonomy" id="3750"/>
    <lineage>
        <taxon>Eukaryota</taxon>
        <taxon>Viridiplantae</taxon>
        <taxon>Streptophyta</taxon>
        <taxon>Embryophyta</taxon>
        <taxon>Tracheophyta</taxon>
        <taxon>Spermatophyta</taxon>
        <taxon>Magnoliopsida</taxon>
        <taxon>eudicotyledons</taxon>
        <taxon>Gunneridae</taxon>
        <taxon>Pentapetalae</taxon>
        <taxon>rosids</taxon>
        <taxon>fabids</taxon>
        <taxon>Rosales</taxon>
        <taxon>Rosaceae</taxon>
        <taxon>Amygdaloideae</taxon>
        <taxon>Maleae</taxon>
        <taxon>Malus</taxon>
    </lineage>
</organism>